<accession>A0A382TAR2</accession>
<sequence length="73" mass="8765">MDKNEKIELMKMTIWFNLFIGIYNLYVFNEMNSLFHLVLGSINIGVWVFFRERYLNFSFASLFNKDNKSNKIG</sequence>
<feature type="transmembrane region" description="Helical" evidence="1">
    <location>
        <begin position="12"/>
        <end position="28"/>
    </location>
</feature>
<name>A0A382TAR2_9ZZZZ</name>
<reference evidence="2" key="1">
    <citation type="submission" date="2018-05" db="EMBL/GenBank/DDBJ databases">
        <authorList>
            <person name="Lanie J.A."/>
            <person name="Ng W.-L."/>
            <person name="Kazmierczak K.M."/>
            <person name="Andrzejewski T.M."/>
            <person name="Davidsen T.M."/>
            <person name="Wayne K.J."/>
            <person name="Tettelin H."/>
            <person name="Glass J.I."/>
            <person name="Rusch D."/>
            <person name="Podicherti R."/>
            <person name="Tsui H.-C.T."/>
            <person name="Winkler M.E."/>
        </authorList>
    </citation>
    <scope>NUCLEOTIDE SEQUENCE</scope>
</reference>
<proteinExistence type="predicted"/>
<protein>
    <submittedName>
        <fullName evidence="2">Uncharacterized protein</fullName>
    </submittedName>
</protein>
<keyword evidence="1" id="KW-1133">Transmembrane helix</keyword>
<dbReference type="AlphaFoldDB" id="A0A382TAR2"/>
<evidence type="ECO:0000313" key="2">
    <source>
        <dbReference type="EMBL" id="SVD18882.1"/>
    </source>
</evidence>
<evidence type="ECO:0000256" key="1">
    <source>
        <dbReference type="SAM" id="Phobius"/>
    </source>
</evidence>
<keyword evidence="1" id="KW-0812">Transmembrane</keyword>
<feature type="transmembrane region" description="Helical" evidence="1">
    <location>
        <begin position="34"/>
        <end position="50"/>
    </location>
</feature>
<dbReference type="EMBL" id="UINC01134998">
    <property type="protein sequence ID" value="SVD18882.1"/>
    <property type="molecule type" value="Genomic_DNA"/>
</dbReference>
<gene>
    <name evidence="2" type="ORF">METZ01_LOCUS371736</name>
</gene>
<organism evidence="2">
    <name type="scientific">marine metagenome</name>
    <dbReference type="NCBI Taxonomy" id="408172"/>
    <lineage>
        <taxon>unclassified sequences</taxon>
        <taxon>metagenomes</taxon>
        <taxon>ecological metagenomes</taxon>
    </lineage>
</organism>
<keyword evidence="1" id="KW-0472">Membrane</keyword>